<reference evidence="2" key="2">
    <citation type="submission" date="2020-05" db="UniProtKB">
        <authorList>
            <consortium name="EnsemblMetazoa"/>
        </authorList>
    </citation>
    <scope>IDENTIFICATION</scope>
    <source>
        <strain evidence="2">A-37</strain>
    </source>
</reference>
<dbReference type="EMBL" id="AXCM01008990">
    <property type="status" value="NOT_ANNOTATED_CDS"/>
    <property type="molecule type" value="Genomic_DNA"/>
</dbReference>
<accession>A0A182LRE0</accession>
<keyword evidence="1" id="KW-0732">Signal</keyword>
<dbReference type="STRING" id="139723.A0A182LRE0"/>
<dbReference type="VEuPathDB" id="VectorBase:ACUA000078"/>
<evidence type="ECO:0000256" key="1">
    <source>
        <dbReference type="SAM" id="SignalP"/>
    </source>
</evidence>
<dbReference type="InterPro" id="IPR031751">
    <property type="entry name" value="DUF4735"/>
</dbReference>
<protein>
    <submittedName>
        <fullName evidence="2">Uncharacterized protein</fullName>
    </submittedName>
</protein>
<dbReference type="AlphaFoldDB" id="A0A182LRE0"/>
<dbReference type="GO" id="GO:0016020">
    <property type="term" value="C:membrane"/>
    <property type="evidence" value="ECO:0007669"/>
    <property type="project" value="TreeGrafter"/>
</dbReference>
<name>A0A182LRE0_9DIPT</name>
<dbReference type="PANTHER" id="PTHR33539:SF1">
    <property type="entry name" value="UPF0764 PROTEIN C16ORF89"/>
    <property type="match status" value="1"/>
</dbReference>
<dbReference type="EnsemblMetazoa" id="ACUA000078-RA">
    <property type="protein sequence ID" value="ACUA000078-PA"/>
    <property type="gene ID" value="ACUA000078"/>
</dbReference>
<evidence type="ECO:0000313" key="2">
    <source>
        <dbReference type="EnsemblMetazoa" id="ACUA000078-PA"/>
    </source>
</evidence>
<dbReference type="GO" id="GO:0005829">
    <property type="term" value="C:cytosol"/>
    <property type="evidence" value="ECO:0007669"/>
    <property type="project" value="TreeGrafter"/>
</dbReference>
<feature type="chain" id="PRO_5008127346" evidence="1">
    <location>
        <begin position="19"/>
        <end position="193"/>
    </location>
</feature>
<sequence>MVILLLMLLTYGGTVVRAGNSQPELSWQSEVARELAPNALLVRLDRLVNVCVANYEDLTTDLLLGIAIANAQLRTILKQPLNEQQRQFVESLAKKCDFVESRIESIFSFPSNANAVVSKLLIDSEFWQSNDDFNVAASDRGRSRRSRRRRSQLLSDDPQTLMESYLEAIDAGGPSELQSGKNFQQIRFKTGVV</sequence>
<keyword evidence="3" id="KW-1185">Reference proteome</keyword>
<reference evidence="3" key="1">
    <citation type="submission" date="2013-09" db="EMBL/GenBank/DDBJ databases">
        <title>The Genome Sequence of Anopheles culicifacies species A.</title>
        <authorList>
            <consortium name="The Broad Institute Genomics Platform"/>
            <person name="Neafsey D.E."/>
            <person name="Besansky N."/>
            <person name="Howell P."/>
            <person name="Walton C."/>
            <person name="Young S.K."/>
            <person name="Zeng Q."/>
            <person name="Gargeya S."/>
            <person name="Fitzgerald M."/>
            <person name="Haas B."/>
            <person name="Abouelleil A."/>
            <person name="Allen A.W."/>
            <person name="Alvarado L."/>
            <person name="Arachchi H.M."/>
            <person name="Berlin A.M."/>
            <person name="Chapman S.B."/>
            <person name="Gainer-Dewar J."/>
            <person name="Goldberg J."/>
            <person name="Griggs A."/>
            <person name="Gujja S."/>
            <person name="Hansen M."/>
            <person name="Howarth C."/>
            <person name="Imamovic A."/>
            <person name="Ireland A."/>
            <person name="Larimer J."/>
            <person name="McCowan C."/>
            <person name="Murphy C."/>
            <person name="Pearson M."/>
            <person name="Poon T.W."/>
            <person name="Priest M."/>
            <person name="Roberts A."/>
            <person name="Saif S."/>
            <person name="Shea T."/>
            <person name="Sisk P."/>
            <person name="Sykes S."/>
            <person name="Wortman J."/>
            <person name="Nusbaum C."/>
            <person name="Birren B."/>
        </authorList>
    </citation>
    <scope>NUCLEOTIDE SEQUENCE [LARGE SCALE GENOMIC DNA]</scope>
    <source>
        <strain evidence="3">A-37</strain>
    </source>
</reference>
<proteinExistence type="predicted"/>
<organism evidence="2 3">
    <name type="scientific">Anopheles culicifacies</name>
    <dbReference type="NCBI Taxonomy" id="139723"/>
    <lineage>
        <taxon>Eukaryota</taxon>
        <taxon>Metazoa</taxon>
        <taxon>Ecdysozoa</taxon>
        <taxon>Arthropoda</taxon>
        <taxon>Hexapoda</taxon>
        <taxon>Insecta</taxon>
        <taxon>Pterygota</taxon>
        <taxon>Neoptera</taxon>
        <taxon>Endopterygota</taxon>
        <taxon>Diptera</taxon>
        <taxon>Nematocera</taxon>
        <taxon>Culicoidea</taxon>
        <taxon>Culicidae</taxon>
        <taxon>Anophelinae</taxon>
        <taxon>Anopheles</taxon>
        <taxon>culicifacies species complex</taxon>
    </lineage>
</organism>
<feature type="signal peptide" evidence="1">
    <location>
        <begin position="1"/>
        <end position="18"/>
    </location>
</feature>
<dbReference type="Proteomes" id="UP000075883">
    <property type="component" value="Unassembled WGS sequence"/>
</dbReference>
<evidence type="ECO:0000313" key="3">
    <source>
        <dbReference type="Proteomes" id="UP000075883"/>
    </source>
</evidence>
<dbReference type="PANTHER" id="PTHR33539">
    <property type="entry name" value="UPF0764 PROTEIN C16ORF89"/>
    <property type="match status" value="1"/>
</dbReference>